<dbReference type="Proteomes" id="UP000814128">
    <property type="component" value="Unassembled WGS sequence"/>
</dbReference>
<proteinExistence type="predicted"/>
<accession>A0ACB8QDJ0</accession>
<organism evidence="1 2">
    <name type="scientific">Vararia minispora EC-137</name>
    <dbReference type="NCBI Taxonomy" id="1314806"/>
    <lineage>
        <taxon>Eukaryota</taxon>
        <taxon>Fungi</taxon>
        <taxon>Dikarya</taxon>
        <taxon>Basidiomycota</taxon>
        <taxon>Agaricomycotina</taxon>
        <taxon>Agaricomycetes</taxon>
        <taxon>Russulales</taxon>
        <taxon>Lachnocladiaceae</taxon>
        <taxon>Vararia</taxon>
    </lineage>
</organism>
<name>A0ACB8QDJ0_9AGAM</name>
<dbReference type="EMBL" id="MU273655">
    <property type="protein sequence ID" value="KAI0029802.1"/>
    <property type="molecule type" value="Genomic_DNA"/>
</dbReference>
<evidence type="ECO:0000313" key="2">
    <source>
        <dbReference type="Proteomes" id="UP000814128"/>
    </source>
</evidence>
<evidence type="ECO:0000313" key="1">
    <source>
        <dbReference type="EMBL" id="KAI0029802.1"/>
    </source>
</evidence>
<gene>
    <name evidence="1" type="ORF">K488DRAFT_55560</name>
</gene>
<reference evidence="1" key="2">
    <citation type="journal article" date="2022" name="New Phytol.">
        <title>Evolutionary transition to the ectomycorrhizal habit in the genomes of a hyperdiverse lineage of mushroom-forming fungi.</title>
        <authorList>
            <person name="Looney B."/>
            <person name="Miyauchi S."/>
            <person name="Morin E."/>
            <person name="Drula E."/>
            <person name="Courty P.E."/>
            <person name="Kohler A."/>
            <person name="Kuo A."/>
            <person name="LaButti K."/>
            <person name="Pangilinan J."/>
            <person name="Lipzen A."/>
            <person name="Riley R."/>
            <person name="Andreopoulos W."/>
            <person name="He G."/>
            <person name="Johnson J."/>
            <person name="Nolan M."/>
            <person name="Tritt A."/>
            <person name="Barry K.W."/>
            <person name="Grigoriev I.V."/>
            <person name="Nagy L.G."/>
            <person name="Hibbett D."/>
            <person name="Henrissat B."/>
            <person name="Matheny P.B."/>
            <person name="Labbe J."/>
            <person name="Martin F.M."/>
        </authorList>
    </citation>
    <scope>NUCLEOTIDE SEQUENCE</scope>
    <source>
        <strain evidence="1">EC-137</strain>
    </source>
</reference>
<comment type="caution">
    <text evidence="1">The sequence shown here is derived from an EMBL/GenBank/DDBJ whole genome shotgun (WGS) entry which is preliminary data.</text>
</comment>
<protein>
    <submittedName>
        <fullName evidence="1">Cytochrome P450</fullName>
    </submittedName>
</protein>
<keyword evidence="2" id="KW-1185">Reference proteome</keyword>
<reference evidence="1" key="1">
    <citation type="submission" date="2021-02" db="EMBL/GenBank/DDBJ databases">
        <authorList>
            <consortium name="DOE Joint Genome Institute"/>
            <person name="Ahrendt S."/>
            <person name="Looney B.P."/>
            <person name="Miyauchi S."/>
            <person name="Morin E."/>
            <person name="Drula E."/>
            <person name="Courty P.E."/>
            <person name="Chicoki N."/>
            <person name="Fauchery L."/>
            <person name="Kohler A."/>
            <person name="Kuo A."/>
            <person name="Labutti K."/>
            <person name="Pangilinan J."/>
            <person name="Lipzen A."/>
            <person name="Riley R."/>
            <person name="Andreopoulos W."/>
            <person name="He G."/>
            <person name="Johnson J."/>
            <person name="Barry K.W."/>
            <person name="Grigoriev I.V."/>
            <person name="Nagy L."/>
            <person name="Hibbett D."/>
            <person name="Henrissat B."/>
            <person name="Matheny P.B."/>
            <person name="Labbe J."/>
            <person name="Martin F."/>
        </authorList>
    </citation>
    <scope>NUCLEOTIDE SEQUENCE</scope>
    <source>
        <strain evidence="1">EC-137</strain>
    </source>
</reference>
<sequence length="481" mass="54766">MFFGIVSHPPYVLGLLATLAALCVPFALAIFCLPEELRKKPRVPVIPTFLSFLAGETEDVRTRRLILRTAQQHDSGLVIMWALGSWYVHVVDSELGKRLMEHKTVRKQPARAEMLFWRLTGAQNVIFSDGDTWARHAESVRSVLHNHLPMDIFAALSRKLIRIIGDGGRIRWSDYTHRFTLDVVGLAIMGYDFDTLEDPNGTLVQQYTSVMTDISHPLYVGFPILEKIFPRRRLRERVDSLREVFRRLLESKKHTPGTDYVSIMLNTGSMSDDEYLDNTVTMFMAGHDTTAGSLSSVFYYLAKYPDIQDRARSEVLAAIAVDSDPTTASFRETPFLNACIREALRLNGPSVMTLPRVSDQPLVLDSWVIPPGTPVILNLYGVLHNPRHWTSPDEYLPDRWLTREKSAGEVGAWMPFGSGPRRCPAMNFSLYEQRTLLALFLREFRWTLPANSMHRTTLRNALSTFALNLPEELDLEFKRIA</sequence>